<dbReference type="PANTHER" id="PTHR11626:SF2">
    <property type="entry name" value="SQUALENE SYNTHASE"/>
    <property type="match status" value="1"/>
</dbReference>
<proteinExistence type="predicted"/>
<dbReference type="PANTHER" id="PTHR11626">
    <property type="entry name" value="FARNESYL-DIPHOSPHATE FARNESYLTRANSFERASE"/>
    <property type="match status" value="1"/>
</dbReference>
<dbReference type="GO" id="GO:0045338">
    <property type="term" value="P:farnesyl diphosphate metabolic process"/>
    <property type="evidence" value="ECO:0007669"/>
    <property type="project" value="InterPro"/>
</dbReference>
<name>A0A7X3FM95_9BACL</name>
<dbReference type="SUPFAM" id="SSF48576">
    <property type="entry name" value="Terpenoid synthases"/>
    <property type="match status" value="1"/>
</dbReference>
<comment type="caution">
    <text evidence="1">The sequence shown here is derived from an EMBL/GenBank/DDBJ whole genome shotgun (WGS) entry which is preliminary data.</text>
</comment>
<gene>
    <name evidence="1" type="ORF">EDM21_20495</name>
</gene>
<accession>A0A7X3FM95</accession>
<keyword evidence="2" id="KW-1185">Reference proteome</keyword>
<dbReference type="EMBL" id="RHLK01000016">
    <property type="protein sequence ID" value="MVP01862.1"/>
    <property type="molecule type" value="Genomic_DNA"/>
</dbReference>
<protein>
    <submittedName>
        <fullName evidence="1">Phytoene/squalene synthase family protein</fullName>
    </submittedName>
</protein>
<dbReference type="InterPro" id="IPR044844">
    <property type="entry name" value="Trans_IPPS_euk-type"/>
</dbReference>
<dbReference type="AlphaFoldDB" id="A0A7X3FM95"/>
<dbReference type="InterPro" id="IPR002060">
    <property type="entry name" value="Squ/phyt_synthse"/>
</dbReference>
<sequence>MKMLLLTSRTFYIPIARLSPGLKEAVASAYLCMRAIDEIEDHPDLPVAVKVELLEGISRILEESGGADDYAALFSPHKETLPPVSLRIHDWIVLCPKLAAGFVTKSTAKMSRQMSEWVEKGWDIKTEEDLDYYTYCVAGAVGELLSDLWKWYDGTESDPAKAVAFGRGLQAVNILRNRKEDMVRGVDFFPDQWSQETMIQYTKRNLMLADAYINELKPGPARNFCRIPFELARGTLKAITSGVGKLNRKQVTEIVDGLGTT</sequence>
<dbReference type="GO" id="GO:0051996">
    <property type="term" value="F:squalene synthase [NAD(P)H] activity"/>
    <property type="evidence" value="ECO:0007669"/>
    <property type="project" value="InterPro"/>
</dbReference>
<dbReference type="Gene3D" id="1.10.600.10">
    <property type="entry name" value="Farnesyl Diphosphate Synthase"/>
    <property type="match status" value="1"/>
</dbReference>
<dbReference type="Proteomes" id="UP000490800">
    <property type="component" value="Unassembled WGS sequence"/>
</dbReference>
<dbReference type="InterPro" id="IPR008949">
    <property type="entry name" value="Isoprenoid_synthase_dom_sf"/>
</dbReference>
<dbReference type="Pfam" id="PF00494">
    <property type="entry name" value="SQS_PSY"/>
    <property type="match status" value="1"/>
</dbReference>
<reference evidence="1 2" key="1">
    <citation type="journal article" date="2019" name="Microorganisms">
        <title>Paenibacillus lutrae sp. nov., A Chitinolytic Species Isolated from A River Otter in Castril Natural Park, Granada, Spain.</title>
        <authorList>
            <person name="Rodriguez M."/>
            <person name="Reina J.C."/>
            <person name="Bejar V."/>
            <person name="Llamas I."/>
        </authorList>
    </citation>
    <scope>NUCLEOTIDE SEQUENCE [LARGE SCALE GENOMIC DNA]</scope>
    <source>
        <strain evidence="1 2">N10</strain>
    </source>
</reference>
<evidence type="ECO:0000313" key="2">
    <source>
        <dbReference type="Proteomes" id="UP000490800"/>
    </source>
</evidence>
<evidence type="ECO:0000313" key="1">
    <source>
        <dbReference type="EMBL" id="MVP01862.1"/>
    </source>
</evidence>
<dbReference type="OrthoDB" id="9787280at2"/>
<organism evidence="1 2">
    <name type="scientific">Paenibacillus lutrae</name>
    <dbReference type="NCBI Taxonomy" id="2078573"/>
    <lineage>
        <taxon>Bacteria</taxon>
        <taxon>Bacillati</taxon>
        <taxon>Bacillota</taxon>
        <taxon>Bacilli</taxon>
        <taxon>Bacillales</taxon>
        <taxon>Paenibacillaceae</taxon>
        <taxon>Paenibacillus</taxon>
    </lineage>
</organism>